<dbReference type="Proteomes" id="UP001428817">
    <property type="component" value="Unassembled WGS sequence"/>
</dbReference>
<protein>
    <recommendedName>
        <fullName evidence="3">Secreted protein</fullName>
    </recommendedName>
</protein>
<keyword evidence="2" id="KW-1185">Reference proteome</keyword>
<organism evidence="1 2">
    <name type="scientific">Pseudonocardia eucalypti</name>
    <dbReference type="NCBI Taxonomy" id="648755"/>
    <lineage>
        <taxon>Bacteria</taxon>
        <taxon>Bacillati</taxon>
        <taxon>Actinomycetota</taxon>
        <taxon>Actinomycetes</taxon>
        <taxon>Pseudonocardiales</taxon>
        <taxon>Pseudonocardiaceae</taxon>
        <taxon>Pseudonocardia</taxon>
    </lineage>
</organism>
<name>A0ABP9RCN2_9PSEU</name>
<accession>A0ABP9RCN2</accession>
<comment type="caution">
    <text evidence="1">The sequence shown here is derived from an EMBL/GenBank/DDBJ whole genome shotgun (WGS) entry which is preliminary data.</text>
</comment>
<evidence type="ECO:0000313" key="2">
    <source>
        <dbReference type="Proteomes" id="UP001428817"/>
    </source>
</evidence>
<evidence type="ECO:0008006" key="3">
    <source>
        <dbReference type="Google" id="ProtNLM"/>
    </source>
</evidence>
<proteinExistence type="predicted"/>
<gene>
    <name evidence="1" type="ORF">GCM10023321_80750</name>
</gene>
<sequence length="139" mass="15090">MTHERERELMGGSERQPGRGICVILSTTFALLALSVVGAPSALADNGCPQQNGYRFCRTYLGNDFITVTAYPTVVKAGRPVGTTENVWIDSDRANHLAHGNGLAQYTPGPRGARYRGCSWFPKQLGGQQVVCTAWVQGY</sequence>
<dbReference type="EMBL" id="BAABJP010000064">
    <property type="protein sequence ID" value="GAA5175194.1"/>
    <property type="molecule type" value="Genomic_DNA"/>
</dbReference>
<evidence type="ECO:0000313" key="1">
    <source>
        <dbReference type="EMBL" id="GAA5175194.1"/>
    </source>
</evidence>
<reference evidence="2" key="1">
    <citation type="journal article" date="2019" name="Int. J. Syst. Evol. Microbiol.">
        <title>The Global Catalogue of Microorganisms (GCM) 10K type strain sequencing project: providing services to taxonomists for standard genome sequencing and annotation.</title>
        <authorList>
            <consortium name="The Broad Institute Genomics Platform"/>
            <consortium name="The Broad Institute Genome Sequencing Center for Infectious Disease"/>
            <person name="Wu L."/>
            <person name="Ma J."/>
        </authorList>
    </citation>
    <scope>NUCLEOTIDE SEQUENCE [LARGE SCALE GENOMIC DNA]</scope>
    <source>
        <strain evidence="2">JCM 18303</strain>
    </source>
</reference>